<accession>A0A8J2L3I1</accession>
<evidence type="ECO:0008006" key="3">
    <source>
        <dbReference type="Google" id="ProtNLM"/>
    </source>
</evidence>
<evidence type="ECO:0000313" key="2">
    <source>
        <dbReference type="Proteomes" id="UP000708208"/>
    </source>
</evidence>
<keyword evidence="2" id="KW-1185">Reference proteome</keyword>
<reference evidence="1" key="1">
    <citation type="submission" date="2021-06" db="EMBL/GenBank/DDBJ databases">
        <authorList>
            <person name="Hodson N. C."/>
            <person name="Mongue J. A."/>
            <person name="Jaron S. K."/>
        </authorList>
    </citation>
    <scope>NUCLEOTIDE SEQUENCE</scope>
</reference>
<comment type="caution">
    <text evidence="1">The sequence shown here is derived from an EMBL/GenBank/DDBJ whole genome shotgun (WGS) entry which is preliminary data.</text>
</comment>
<dbReference type="EMBL" id="CAJVCH010542029">
    <property type="protein sequence ID" value="CAG7827041.1"/>
    <property type="molecule type" value="Genomic_DNA"/>
</dbReference>
<sequence>MFFYFSSSFPIFKDIRHPELGPFFQGDIIGHPLDRNGIPNEIFRWQKGIYKFHVSDDYSFNEMMLIYQAILEVSTRTCLSVDELLETNCVERTETNTFLSTSTTCGRRKDIILP</sequence>
<dbReference type="Proteomes" id="UP000708208">
    <property type="component" value="Unassembled WGS sequence"/>
</dbReference>
<dbReference type="AlphaFoldDB" id="A0A8J2L3I1"/>
<protein>
    <recommendedName>
        <fullName evidence="3">Peptidase M12A domain-containing protein</fullName>
    </recommendedName>
</protein>
<organism evidence="1 2">
    <name type="scientific">Allacma fusca</name>
    <dbReference type="NCBI Taxonomy" id="39272"/>
    <lineage>
        <taxon>Eukaryota</taxon>
        <taxon>Metazoa</taxon>
        <taxon>Ecdysozoa</taxon>
        <taxon>Arthropoda</taxon>
        <taxon>Hexapoda</taxon>
        <taxon>Collembola</taxon>
        <taxon>Symphypleona</taxon>
        <taxon>Sminthuridae</taxon>
        <taxon>Allacma</taxon>
    </lineage>
</organism>
<gene>
    <name evidence="1" type="ORF">AFUS01_LOCUS37052</name>
</gene>
<name>A0A8J2L3I1_9HEXA</name>
<evidence type="ECO:0000313" key="1">
    <source>
        <dbReference type="EMBL" id="CAG7827041.1"/>
    </source>
</evidence>
<proteinExistence type="predicted"/>